<dbReference type="Proteomes" id="UP000294003">
    <property type="component" value="Unassembled WGS sequence"/>
</dbReference>
<proteinExistence type="predicted"/>
<sequence length="189" mass="20573">MPPSFSSLPLVALAMASGLAFGNPISPVPSVELTARQNAATRPPSGITCSADYQPNFNDLAIRTLGTAAAPPYEVCVNPNACRIWKNGNCRISFCNKERSKSCQQNTQWDRHARSVIAACRPGEGGYDSPDHSARWTEVAVRANYDWFIPEDGKGIMPPDSQSAVIYQEMSIEENAEGVKRLEEASVLK</sequence>
<organism evidence="2 3">
    <name type="scientific">Monosporascus cannonballus</name>
    <dbReference type="NCBI Taxonomy" id="155416"/>
    <lineage>
        <taxon>Eukaryota</taxon>
        <taxon>Fungi</taxon>
        <taxon>Dikarya</taxon>
        <taxon>Ascomycota</taxon>
        <taxon>Pezizomycotina</taxon>
        <taxon>Sordariomycetes</taxon>
        <taxon>Xylariomycetidae</taxon>
        <taxon>Xylariales</taxon>
        <taxon>Xylariales incertae sedis</taxon>
        <taxon>Monosporascus</taxon>
    </lineage>
</organism>
<feature type="signal peptide" evidence="1">
    <location>
        <begin position="1"/>
        <end position="22"/>
    </location>
</feature>
<name>A0ABY0H6E6_9PEZI</name>
<accession>A0ABY0H6E6</accession>
<evidence type="ECO:0000313" key="2">
    <source>
        <dbReference type="EMBL" id="RYO82828.1"/>
    </source>
</evidence>
<comment type="caution">
    <text evidence="2">The sequence shown here is derived from an EMBL/GenBank/DDBJ whole genome shotgun (WGS) entry which is preliminary data.</text>
</comment>
<keyword evidence="3" id="KW-1185">Reference proteome</keyword>
<keyword evidence="1" id="KW-0732">Signal</keyword>
<evidence type="ECO:0000256" key="1">
    <source>
        <dbReference type="SAM" id="SignalP"/>
    </source>
</evidence>
<dbReference type="EMBL" id="QJNS01000204">
    <property type="protein sequence ID" value="RYO82828.1"/>
    <property type="molecule type" value="Genomic_DNA"/>
</dbReference>
<gene>
    <name evidence="2" type="ORF">DL762_006424</name>
</gene>
<reference evidence="2 3" key="1">
    <citation type="submission" date="2018-06" db="EMBL/GenBank/DDBJ databases">
        <title>Complete Genomes of Monosporascus.</title>
        <authorList>
            <person name="Robinson A.J."/>
            <person name="Natvig D.O."/>
        </authorList>
    </citation>
    <scope>NUCLEOTIDE SEQUENCE [LARGE SCALE GENOMIC DNA]</scope>
    <source>
        <strain evidence="2 3">CBS 609.92</strain>
    </source>
</reference>
<protein>
    <submittedName>
        <fullName evidence="2">Uncharacterized protein</fullName>
    </submittedName>
</protein>
<feature type="chain" id="PRO_5045934834" evidence="1">
    <location>
        <begin position="23"/>
        <end position="189"/>
    </location>
</feature>
<evidence type="ECO:0000313" key="3">
    <source>
        <dbReference type="Proteomes" id="UP000294003"/>
    </source>
</evidence>